<feature type="domain" description="Glycosyltransferase RgtA/B/C/D-like" evidence="2">
    <location>
        <begin position="132"/>
        <end position="288"/>
    </location>
</feature>
<accession>A0A927F6E4</accession>
<feature type="transmembrane region" description="Helical" evidence="1">
    <location>
        <begin position="338"/>
        <end position="357"/>
    </location>
</feature>
<keyword evidence="1" id="KW-1133">Transmembrane helix</keyword>
<reference evidence="3" key="1">
    <citation type="submission" date="2020-09" db="EMBL/GenBank/DDBJ databases">
        <title>Pelagicoccus enzymogenes sp. nov. with an EPS production, isolated from marine sediment.</title>
        <authorList>
            <person name="Feng X."/>
        </authorList>
    </citation>
    <scope>NUCLEOTIDE SEQUENCE</scope>
    <source>
        <strain evidence="3">NFK12</strain>
    </source>
</reference>
<evidence type="ECO:0000313" key="3">
    <source>
        <dbReference type="EMBL" id="MBD5778526.1"/>
    </source>
</evidence>
<organism evidence="3 4">
    <name type="scientific">Pelagicoccus enzymogenes</name>
    <dbReference type="NCBI Taxonomy" id="2773457"/>
    <lineage>
        <taxon>Bacteria</taxon>
        <taxon>Pseudomonadati</taxon>
        <taxon>Verrucomicrobiota</taxon>
        <taxon>Opitutia</taxon>
        <taxon>Puniceicoccales</taxon>
        <taxon>Pelagicoccaceae</taxon>
        <taxon>Pelagicoccus</taxon>
    </lineage>
</organism>
<sequence>MSQYLRLGSFLVVSVVSLLFGFVLLDPLQMENAFVLSGYANMVILSGLLVAAFFPSLSLNALRKRLNRSTLILLTVCLAAALFMFTREGGGFKITFDEYVITNVSKNLNQQHIPFTRISVTENVAGIESIDKRPLAFPFVLSLVHGALGYSYKNVFFLNFFVTAALLFLVAKIAERLLDRKASYLAILLACASPLLTQNSSGGGFELFNALWLFLVAWLSMNYWEAPSHRRMFQLVVSAAFASHIRYESALIVIPVAGILLAKWIQQRKVELPWLTLAIPPLFMTLAWQQLAIASNPGKFQYETEGSGNFSLSYLMPNLEKAFEYFFIPSAVYPSSPWVSFLGFATLLSILAFSLTRGKTLYGGRPERGVMLCYAAYITALLLLILCFFMGDLAQPISSRLALPFVVLLTLLGGIGLSVLYSHNHFGKTCVCGLTALSMLFATKVYSNPEYTTANRINKKIDWVRSFAEELPQGNYLFVTSMPHAMEVFGYNSIYTFRARQRLATLKVHMDLKTYNEIYFVQNLSFKTEDEIVKLKPLPNNTLGPAVSLEQVQEVSLIPFNLTRISRITDIDIEKDFMPTEPEPYEPGETVQFRYVSDKDFESWRKSLP</sequence>
<feature type="transmembrane region" description="Helical" evidence="1">
    <location>
        <begin position="182"/>
        <end position="201"/>
    </location>
</feature>
<dbReference type="AlphaFoldDB" id="A0A927F6E4"/>
<dbReference type="InterPro" id="IPR038731">
    <property type="entry name" value="RgtA/B/C-like"/>
</dbReference>
<feature type="transmembrane region" description="Helical" evidence="1">
    <location>
        <begin position="7"/>
        <end position="25"/>
    </location>
</feature>
<keyword evidence="4" id="KW-1185">Reference proteome</keyword>
<evidence type="ECO:0000259" key="2">
    <source>
        <dbReference type="Pfam" id="PF13231"/>
    </source>
</evidence>
<feature type="transmembrane region" description="Helical" evidence="1">
    <location>
        <begin position="369"/>
        <end position="391"/>
    </location>
</feature>
<gene>
    <name evidence="3" type="ORF">IEN85_03415</name>
</gene>
<feature type="transmembrane region" description="Helical" evidence="1">
    <location>
        <begin position="69"/>
        <end position="86"/>
    </location>
</feature>
<dbReference type="EMBL" id="JACYFG010000006">
    <property type="protein sequence ID" value="MBD5778526.1"/>
    <property type="molecule type" value="Genomic_DNA"/>
</dbReference>
<dbReference type="Proteomes" id="UP000622317">
    <property type="component" value="Unassembled WGS sequence"/>
</dbReference>
<feature type="transmembrane region" description="Helical" evidence="1">
    <location>
        <begin position="403"/>
        <end position="421"/>
    </location>
</feature>
<proteinExistence type="predicted"/>
<evidence type="ECO:0000313" key="4">
    <source>
        <dbReference type="Proteomes" id="UP000622317"/>
    </source>
</evidence>
<protein>
    <submittedName>
        <fullName evidence="3">Glycosyltransferase family 39 protein</fullName>
    </submittedName>
</protein>
<keyword evidence="1" id="KW-0472">Membrane</keyword>
<evidence type="ECO:0000256" key="1">
    <source>
        <dbReference type="SAM" id="Phobius"/>
    </source>
</evidence>
<keyword evidence="1" id="KW-0812">Transmembrane</keyword>
<name>A0A927F6E4_9BACT</name>
<comment type="caution">
    <text evidence="3">The sequence shown here is derived from an EMBL/GenBank/DDBJ whole genome shotgun (WGS) entry which is preliminary data.</text>
</comment>
<feature type="transmembrane region" description="Helical" evidence="1">
    <location>
        <begin position="207"/>
        <end position="224"/>
    </location>
</feature>
<feature type="transmembrane region" description="Helical" evidence="1">
    <location>
        <begin position="150"/>
        <end position="170"/>
    </location>
</feature>
<dbReference type="Pfam" id="PF13231">
    <property type="entry name" value="PMT_2"/>
    <property type="match status" value="1"/>
</dbReference>
<dbReference type="RefSeq" id="WP_191615663.1">
    <property type="nucleotide sequence ID" value="NZ_JACYFG010000006.1"/>
</dbReference>
<feature type="transmembrane region" description="Helical" evidence="1">
    <location>
        <begin position="37"/>
        <end position="57"/>
    </location>
</feature>